<sequence>MKEGQFKMTKLNILAIDDDPIQLDVYKDIFKDSPYNLVYTCTNGDLLPLFLSENNVDIALLDIEIASQSGFKLAEHINQYYGNIKIIFISNHKSFALEAYDFYPLDYIVKPVDVFRLFQTLSRINYTGGQNNLRIGVKTSTGFSLIKKDDILFISKTLNKTTIHLANGERIESNEKLEAHEMKLLKHGFYRIHKSYLVSLNKVKKIQKDEFMNSFNIVLYDSSTTIPVSKHRIKELKDAVMKQFNF</sequence>
<dbReference type="GO" id="GO:0000156">
    <property type="term" value="F:phosphorelay response regulator activity"/>
    <property type="evidence" value="ECO:0007669"/>
    <property type="project" value="InterPro"/>
</dbReference>
<dbReference type="InterPro" id="IPR001789">
    <property type="entry name" value="Sig_transdc_resp-reg_receiver"/>
</dbReference>
<dbReference type="SMART" id="SM00448">
    <property type="entry name" value="REC"/>
    <property type="match status" value="1"/>
</dbReference>
<evidence type="ECO:0000313" key="5">
    <source>
        <dbReference type="Proteomes" id="UP000288024"/>
    </source>
</evidence>
<dbReference type="Gene3D" id="2.40.50.1020">
    <property type="entry name" value="LytTr DNA-binding domain"/>
    <property type="match status" value="1"/>
</dbReference>
<dbReference type="Gene3D" id="3.40.50.2300">
    <property type="match status" value="1"/>
</dbReference>
<dbReference type="SUPFAM" id="SSF52172">
    <property type="entry name" value="CheY-like"/>
    <property type="match status" value="1"/>
</dbReference>
<dbReference type="Pfam" id="PF04397">
    <property type="entry name" value="LytTR"/>
    <property type="match status" value="1"/>
</dbReference>
<feature type="domain" description="Response regulatory" evidence="2">
    <location>
        <begin position="12"/>
        <end position="125"/>
    </location>
</feature>
<name>A0A3S2UTE2_9BACI</name>
<comment type="caution">
    <text evidence="4">The sequence shown here is derived from an EMBL/GenBank/DDBJ whole genome shotgun (WGS) entry which is preliminary data.</text>
</comment>
<dbReference type="PROSITE" id="PS50110">
    <property type="entry name" value="RESPONSE_REGULATORY"/>
    <property type="match status" value="1"/>
</dbReference>
<accession>A0A3S2UTE2</accession>
<dbReference type="GO" id="GO:0003677">
    <property type="term" value="F:DNA binding"/>
    <property type="evidence" value="ECO:0007669"/>
    <property type="project" value="InterPro"/>
</dbReference>
<evidence type="ECO:0000259" key="2">
    <source>
        <dbReference type="PROSITE" id="PS50110"/>
    </source>
</evidence>
<feature type="modified residue" description="4-aspartylphosphate" evidence="1">
    <location>
        <position position="62"/>
    </location>
</feature>
<organism evidence="4 5">
    <name type="scientific">Niallia taxi</name>
    <dbReference type="NCBI Taxonomy" id="2499688"/>
    <lineage>
        <taxon>Bacteria</taxon>
        <taxon>Bacillati</taxon>
        <taxon>Bacillota</taxon>
        <taxon>Bacilli</taxon>
        <taxon>Bacillales</taxon>
        <taxon>Bacillaceae</taxon>
        <taxon>Niallia</taxon>
    </lineage>
</organism>
<protein>
    <submittedName>
        <fullName evidence="4">Response regulator transcription factor</fullName>
    </submittedName>
</protein>
<dbReference type="AlphaFoldDB" id="A0A3S2UTE2"/>
<dbReference type="InterPro" id="IPR007492">
    <property type="entry name" value="LytTR_DNA-bd_dom"/>
</dbReference>
<dbReference type="EMBL" id="RZTZ01000026">
    <property type="protein sequence ID" value="RVT56536.1"/>
    <property type="molecule type" value="Genomic_DNA"/>
</dbReference>
<dbReference type="InterPro" id="IPR011006">
    <property type="entry name" value="CheY-like_superfamily"/>
</dbReference>
<keyword evidence="5" id="KW-1185">Reference proteome</keyword>
<keyword evidence="1" id="KW-0597">Phosphoprotein</keyword>
<proteinExistence type="predicted"/>
<dbReference type="Proteomes" id="UP000288024">
    <property type="component" value="Unassembled WGS sequence"/>
</dbReference>
<dbReference type="InterPro" id="IPR046947">
    <property type="entry name" value="LytR-like"/>
</dbReference>
<gene>
    <name evidence="4" type="ORF">EM808_27240</name>
</gene>
<dbReference type="SMART" id="SM00850">
    <property type="entry name" value="LytTR"/>
    <property type="match status" value="1"/>
</dbReference>
<feature type="domain" description="HTH LytTR-type" evidence="3">
    <location>
        <begin position="135"/>
        <end position="242"/>
    </location>
</feature>
<dbReference type="Pfam" id="PF00072">
    <property type="entry name" value="Response_reg"/>
    <property type="match status" value="1"/>
</dbReference>
<evidence type="ECO:0000313" key="4">
    <source>
        <dbReference type="EMBL" id="RVT56536.1"/>
    </source>
</evidence>
<reference evidence="4 5" key="1">
    <citation type="submission" date="2019-01" db="EMBL/GenBank/DDBJ databases">
        <title>Bacillus sp. M5HDSG1-1, whole genome shotgun sequence.</title>
        <authorList>
            <person name="Tuo L."/>
        </authorList>
    </citation>
    <scope>NUCLEOTIDE SEQUENCE [LARGE SCALE GENOMIC DNA]</scope>
    <source>
        <strain evidence="4 5">M5HDSG1-1</strain>
    </source>
</reference>
<evidence type="ECO:0000259" key="3">
    <source>
        <dbReference type="PROSITE" id="PS50930"/>
    </source>
</evidence>
<dbReference type="PANTHER" id="PTHR37299">
    <property type="entry name" value="TRANSCRIPTIONAL REGULATOR-RELATED"/>
    <property type="match status" value="1"/>
</dbReference>
<evidence type="ECO:0000256" key="1">
    <source>
        <dbReference type="PROSITE-ProRule" id="PRU00169"/>
    </source>
</evidence>
<dbReference type="PROSITE" id="PS50930">
    <property type="entry name" value="HTH_LYTTR"/>
    <property type="match status" value="1"/>
</dbReference>
<dbReference type="PANTHER" id="PTHR37299:SF1">
    <property type="entry name" value="STAGE 0 SPORULATION PROTEIN A HOMOLOG"/>
    <property type="match status" value="1"/>
</dbReference>